<reference evidence="2 3" key="1">
    <citation type="journal article" date="2019" name="Int. J. Syst. Evol. Microbiol.">
        <title>The Global Catalogue of Microorganisms (GCM) 10K type strain sequencing project: providing services to taxonomists for standard genome sequencing and annotation.</title>
        <authorList>
            <consortium name="The Broad Institute Genomics Platform"/>
            <consortium name="The Broad Institute Genome Sequencing Center for Infectious Disease"/>
            <person name="Wu L."/>
            <person name="Ma J."/>
        </authorList>
    </citation>
    <scope>NUCLEOTIDE SEQUENCE [LARGE SCALE GENOMIC DNA]</scope>
    <source>
        <strain evidence="2 3">JCM 16009</strain>
    </source>
</reference>
<name>A0ABN2MS37_9PSEU</name>
<dbReference type="Proteomes" id="UP001500449">
    <property type="component" value="Unassembled WGS sequence"/>
</dbReference>
<dbReference type="SUPFAM" id="SSF89796">
    <property type="entry name" value="CoA-transferase family III (CaiB/BaiF)"/>
    <property type="match status" value="1"/>
</dbReference>
<evidence type="ECO:0000313" key="2">
    <source>
        <dbReference type="EMBL" id="GAA1835876.1"/>
    </source>
</evidence>
<evidence type="ECO:0000313" key="3">
    <source>
        <dbReference type="Proteomes" id="UP001500449"/>
    </source>
</evidence>
<comment type="caution">
    <text evidence="2">The sequence shown here is derived from an EMBL/GenBank/DDBJ whole genome shotgun (WGS) entry which is preliminary data.</text>
</comment>
<dbReference type="InterPro" id="IPR050483">
    <property type="entry name" value="CoA-transferase_III_domain"/>
</dbReference>
<dbReference type="Gene3D" id="3.40.50.10540">
    <property type="entry name" value="Crotonobetainyl-coa:carnitine coa-transferase, domain 1"/>
    <property type="match status" value="1"/>
</dbReference>
<proteinExistence type="predicted"/>
<dbReference type="EMBL" id="BAAAQK010000003">
    <property type="protein sequence ID" value="GAA1835876.1"/>
    <property type="molecule type" value="Genomic_DNA"/>
</dbReference>
<protein>
    <submittedName>
        <fullName evidence="2">CoA transferase</fullName>
    </submittedName>
</protein>
<dbReference type="Gene3D" id="3.30.1540.10">
    <property type="entry name" value="formyl-coa transferase, domain 3"/>
    <property type="match status" value="1"/>
</dbReference>
<dbReference type="PANTHER" id="PTHR48207">
    <property type="entry name" value="SUCCINATE--HYDROXYMETHYLGLUTARATE COA-TRANSFERASE"/>
    <property type="match status" value="1"/>
</dbReference>
<sequence>MIATVTDRRPMAGMRVLDLTSNVAGPLAGQVLVDLGAEVIKIEPPAGEAGRNIRSTIPGQEDLRPYFLPHHRGKKSVVLDLRNADDVDRLLALADTADVFVQGFRPGVLDRLGLGPDALRRRNPGLVYASLSAFSGHGEQHRRPGIDALIQAESGLLTGLTRADGAPSLPAPTVVDASSGHVLAQAILAALLGRERHGEGDVVEVALYDVAVSLQAPHVTRQLHTAPEHAHLTETGRASLAVAPSGPFRAADGWLMLFAYVPKHWNLLVEALDRPTLRTDPRFAEQVERARHPVELAAALEEALAGHTVAEWVEILTAAGVMASPARSWSSVIRSAAFVEAGLAVTVGEGERTELAVRTPARYRGFTPAGVTPTPRLGEHTDEVLGAVQA</sequence>
<evidence type="ECO:0000256" key="1">
    <source>
        <dbReference type="ARBA" id="ARBA00022679"/>
    </source>
</evidence>
<organism evidence="2 3">
    <name type="scientific">Pseudonocardia ailaonensis</name>
    <dbReference type="NCBI Taxonomy" id="367279"/>
    <lineage>
        <taxon>Bacteria</taxon>
        <taxon>Bacillati</taxon>
        <taxon>Actinomycetota</taxon>
        <taxon>Actinomycetes</taxon>
        <taxon>Pseudonocardiales</taxon>
        <taxon>Pseudonocardiaceae</taxon>
        <taxon>Pseudonocardia</taxon>
    </lineage>
</organism>
<dbReference type="InterPro" id="IPR044855">
    <property type="entry name" value="CoA-Trfase_III_dom3_sf"/>
</dbReference>
<dbReference type="PANTHER" id="PTHR48207:SF4">
    <property type="entry name" value="BLL6097 PROTEIN"/>
    <property type="match status" value="1"/>
</dbReference>
<dbReference type="GO" id="GO:0016740">
    <property type="term" value="F:transferase activity"/>
    <property type="evidence" value="ECO:0007669"/>
    <property type="project" value="UniProtKB-KW"/>
</dbReference>
<dbReference type="Pfam" id="PF02515">
    <property type="entry name" value="CoA_transf_3"/>
    <property type="match status" value="1"/>
</dbReference>
<dbReference type="InterPro" id="IPR003673">
    <property type="entry name" value="CoA-Trfase_fam_III"/>
</dbReference>
<keyword evidence="3" id="KW-1185">Reference proteome</keyword>
<keyword evidence="1 2" id="KW-0808">Transferase</keyword>
<accession>A0ABN2MS37</accession>
<dbReference type="InterPro" id="IPR023606">
    <property type="entry name" value="CoA-Trfase_III_dom_1_sf"/>
</dbReference>
<gene>
    <name evidence="2" type="ORF">GCM10009836_12880</name>
</gene>